<accession>A0A518AWW4</accession>
<gene>
    <name evidence="1" type="ORF">Pan216_00540</name>
</gene>
<dbReference type="Proteomes" id="UP000317093">
    <property type="component" value="Chromosome"/>
</dbReference>
<dbReference type="EMBL" id="CP036279">
    <property type="protein sequence ID" value="QDU59227.1"/>
    <property type="molecule type" value="Genomic_DNA"/>
</dbReference>
<sequence>MPPVVCENATCMCAAGTAPQPLSVTSQMIYKIDGMKVATIMDMTPGVNLKPFGTCNILTASASGVPTPCVPAPVGPWQPGSVVQGVMGLKVLTIPATVNCGVGGVISVVQPNNIIEQSV</sequence>
<evidence type="ECO:0000313" key="1">
    <source>
        <dbReference type="EMBL" id="QDU59227.1"/>
    </source>
</evidence>
<dbReference type="InterPro" id="IPR025460">
    <property type="entry name" value="DUF4280"/>
</dbReference>
<keyword evidence="2" id="KW-1185">Reference proteome</keyword>
<dbReference type="RefSeq" id="WP_145253261.1">
    <property type="nucleotide sequence ID" value="NZ_CP036279.1"/>
</dbReference>
<protein>
    <recommendedName>
        <fullName evidence="3">DUF4280 domain-containing protein</fullName>
    </recommendedName>
</protein>
<reference evidence="1 2" key="1">
    <citation type="submission" date="2019-02" db="EMBL/GenBank/DDBJ databases">
        <title>Deep-cultivation of Planctomycetes and their phenomic and genomic characterization uncovers novel biology.</title>
        <authorList>
            <person name="Wiegand S."/>
            <person name="Jogler M."/>
            <person name="Boedeker C."/>
            <person name="Pinto D."/>
            <person name="Vollmers J."/>
            <person name="Rivas-Marin E."/>
            <person name="Kohn T."/>
            <person name="Peeters S.H."/>
            <person name="Heuer A."/>
            <person name="Rast P."/>
            <person name="Oberbeckmann S."/>
            <person name="Bunk B."/>
            <person name="Jeske O."/>
            <person name="Meyerdierks A."/>
            <person name="Storesund J.E."/>
            <person name="Kallscheuer N."/>
            <person name="Luecker S."/>
            <person name="Lage O.M."/>
            <person name="Pohl T."/>
            <person name="Merkel B.J."/>
            <person name="Hornburger P."/>
            <person name="Mueller R.-W."/>
            <person name="Bruemmer F."/>
            <person name="Labrenz M."/>
            <person name="Spormann A.M."/>
            <person name="Op den Camp H."/>
            <person name="Overmann J."/>
            <person name="Amann R."/>
            <person name="Jetten M.S.M."/>
            <person name="Mascher T."/>
            <person name="Medema M.H."/>
            <person name="Devos D.P."/>
            <person name="Kaster A.-K."/>
            <person name="Ovreas L."/>
            <person name="Rohde M."/>
            <person name="Galperin M.Y."/>
            <person name="Jogler C."/>
        </authorList>
    </citation>
    <scope>NUCLEOTIDE SEQUENCE [LARGE SCALE GENOMIC DNA]</scope>
    <source>
        <strain evidence="1 2">Pan216</strain>
    </source>
</reference>
<dbReference type="KEGG" id="knv:Pan216_00540"/>
<name>A0A518AWW4_9BACT</name>
<proteinExistence type="predicted"/>
<organism evidence="1 2">
    <name type="scientific">Kolteria novifilia</name>
    <dbReference type="NCBI Taxonomy" id="2527975"/>
    <lineage>
        <taxon>Bacteria</taxon>
        <taxon>Pseudomonadati</taxon>
        <taxon>Planctomycetota</taxon>
        <taxon>Planctomycetia</taxon>
        <taxon>Kolteriales</taxon>
        <taxon>Kolteriaceae</taxon>
        <taxon>Kolteria</taxon>
    </lineage>
</organism>
<evidence type="ECO:0008006" key="3">
    <source>
        <dbReference type="Google" id="ProtNLM"/>
    </source>
</evidence>
<dbReference type="AlphaFoldDB" id="A0A518AWW4"/>
<dbReference type="Pfam" id="PF14107">
    <property type="entry name" value="DUF4280"/>
    <property type="match status" value="1"/>
</dbReference>
<evidence type="ECO:0000313" key="2">
    <source>
        <dbReference type="Proteomes" id="UP000317093"/>
    </source>
</evidence>
<dbReference type="OrthoDB" id="4825649at2"/>